<accession>A0ABM5W3H5</accession>
<proteinExistence type="predicted"/>
<keyword evidence="1" id="KW-0472">Membrane</keyword>
<dbReference type="Proteomes" id="UP000028530">
    <property type="component" value="Plasmid pPME5"/>
</dbReference>
<keyword evidence="3" id="KW-1185">Reference proteome</keyword>
<geneLocation type="plasmid" evidence="3"/>
<evidence type="ECO:0000256" key="1">
    <source>
        <dbReference type="SAM" id="Phobius"/>
    </source>
</evidence>
<keyword evidence="1" id="KW-1133">Transmembrane helix</keyword>
<dbReference type="EMBL" id="CP013125">
    <property type="protein sequence ID" value="ALN21808.1"/>
    <property type="molecule type" value="Genomic_DNA"/>
</dbReference>
<keyword evidence="1" id="KW-0812">Transmembrane</keyword>
<reference evidence="2 3" key="1">
    <citation type="submission" date="2015-11" db="EMBL/GenBank/DDBJ databases">
        <authorList>
            <person name="Chong T.M."/>
            <person name="Chan K.G."/>
            <person name="Dessaux Y."/>
        </authorList>
    </citation>
    <scope>NUCLEOTIDE SEQUENCE [LARGE SCALE GENOMIC DNA]</scope>
    <source>
        <strain evidence="2 3">S5.2</strain>
        <plasmid evidence="3">Plasmid</plasmid>
    </source>
</reference>
<feature type="transmembrane region" description="Helical" evidence="1">
    <location>
        <begin position="17"/>
        <end position="37"/>
    </location>
</feature>
<feature type="transmembrane region" description="Helical" evidence="1">
    <location>
        <begin position="74"/>
        <end position="96"/>
    </location>
</feature>
<protein>
    <submittedName>
        <fullName evidence="2">Uncharacterized protein</fullName>
    </submittedName>
</protein>
<keyword evidence="2" id="KW-0614">Plasmid</keyword>
<organism evidence="2 3">
    <name type="scientific">Ectopseudomonas mendocina S5.2</name>
    <dbReference type="NCBI Taxonomy" id="1225174"/>
    <lineage>
        <taxon>Bacteria</taxon>
        <taxon>Pseudomonadati</taxon>
        <taxon>Pseudomonadota</taxon>
        <taxon>Gammaproteobacteria</taxon>
        <taxon>Pseudomonadales</taxon>
        <taxon>Pseudomonadaceae</taxon>
        <taxon>Ectopseudomonas</taxon>
    </lineage>
</organism>
<sequence length="102" mass="11396">MHCHGGLLTRVTNSNRAAYTPTLTWPTSLVLLIGAFLRFGEGLLIRHIAWCWSLLPGLAIRLRVTGIKCHISTLLFFELPALFIQLFANLVFVHIAPTIELS</sequence>
<evidence type="ECO:0000313" key="3">
    <source>
        <dbReference type="Proteomes" id="UP000028530"/>
    </source>
</evidence>
<evidence type="ECO:0000313" key="2">
    <source>
        <dbReference type="EMBL" id="ALN21808.1"/>
    </source>
</evidence>
<name>A0ABM5W3H5_ECTME</name>
<gene>
    <name evidence="2" type="ORF">DW68_024325</name>
</gene>
<feature type="transmembrane region" description="Helical" evidence="1">
    <location>
        <begin position="43"/>
        <end position="62"/>
    </location>
</feature>